<evidence type="ECO:0000256" key="1">
    <source>
        <dbReference type="ARBA" id="ARBA00022723"/>
    </source>
</evidence>
<dbReference type="PANTHER" id="PTHR11820:SF112">
    <property type="entry name" value="FUMARYLACETOACETATE HYDROLASE FAMILY PROTEIN (AFU_ORTHOLOGUE AFUA_1G02370)-RELATED"/>
    <property type="match status" value="1"/>
</dbReference>
<accession>A0ABP5GK01</accession>
<dbReference type="RefSeq" id="WP_344669311.1">
    <property type="nucleotide sequence ID" value="NZ_BAAAQN010000045.1"/>
</dbReference>
<evidence type="ECO:0000259" key="3">
    <source>
        <dbReference type="Pfam" id="PF01557"/>
    </source>
</evidence>
<dbReference type="InterPro" id="IPR036704">
    <property type="entry name" value="RraA/RraA-like_sf"/>
</dbReference>
<evidence type="ECO:0000313" key="5">
    <source>
        <dbReference type="Proteomes" id="UP001500751"/>
    </source>
</evidence>
<dbReference type="Gene3D" id="3.50.30.40">
    <property type="entry name" value="Ribonuclease E inhibitor RraA/RraA-like"/>
    <property type="match status" value="1"/>
</dbReference>
<feature type="region of interest" description="Disordered" evidence="2">
    <location>
        <begin position="467"/>
        <end position="509"/>
    </location>
</feature>
<reference evidence="5" key="1">
    <citation type="journal article" date="2019" name="Int. J. Syst. Evol. Microbiol.">
        <title>The Global Catalogue of Microorganisms (GCM) 10K type strain sequencing project: providing services to taxonomists for standard genome sequencing and annotation.</title>
        <authorList>
            <consortium name="The Broad Institute Genomics Platform"/>
            <consortium name="The Broad Institute Genome Sequencing Center for Infectious Disease"/>
            <person name="Wu L."/>
            <person name="Ma J."/>
        </authorList>
    </citation>
    <scope>NUCLEOTIDE SEQUENCE [LARGE SCALE GENOMIC DNA]</scope>
    <source>
        <strain evidence="5">JCM 16014</strain>
    </source>
</reference>
<keyword evidence="5" id="KW-1185">Reference proteome</keyword>
<evidence type="ECO:0000256" key="2">
    <source>
        <dbReference type="SAM" id="MobiDB-lite"/>
    </source>
</evidence>
<dbReference type="InterPro" id="IPR011234">
    <property type="entry name" value="Fumarylacetoacetase-like_C"/>
</dbReference>
<proteinExistence type="predicted"/>
<dbReference type="PANTHER" id="PTHR11820">
    <property type="entry name" value="ACYLPYRUVASE"/>
    <property type="match status" value="1"/>
</dbReference>
<dbReference type="NCBIfam" id="NF009399">
    <property type="entry name" value="PRK12764.1"/>
    <property type="match status" value="1"/>
</dbReference>
<comment type="caution">
    <text evidence="4">The sequence shown here is derived from an EMBL/GenBank/DDBJ whole genome shotgun (WGS) entry which is preliminary data.</text>
</comment>
<keyword evidence="1" id="KW-0479">Metal-binding</keyword>
<dbReference type="Proteomes" id="UP001500751">
    <property type="component" value="Unassembled WGS sequence"/>
</dbReference>
<dbReference type="SUPFAM" id="SSF89562">
    <property type="entry name" value="RraA-like"/>
    <property type="match status" value="1"/>
</dbReference>
<dbReference type="InterPro" id="IPR036663">
    <property type="entry name" value="Fumarylacetoacetase_C_sf"/>
</dbReference>
<dbReference type="EMBL" id="BAAAQN010000045">
    <property type="protein sequence ID" value="GAA2048655.1"/>
    <property type="molecule type" value="Genomic_DNA"/>
</dbReference>
<dbReference type="SUPFAM" id="SSF56529">
    <property type="entry name" value="FAH"/>
    <property type="match status" value="1"/>
</dbReference>
<name>A0ABP5GK01_9ACTN</name>
<dbReference type="Pfam" id="PF01557">
    <property type="entry name" value="FAA_hydrolase"/>
    <property type="match status" value="1"/>
</dbReference>
<feature type="compositionally biased region" description="Polar residues" evidence="2">
    <location>
        <begin position="497"/>
        <end position="509"/>
    </location>
</feature>
<organism evidence="4 5">
    <name type="scientific">Catenulispora yoronensis</name>
    <dbReference type="NCBI Taxonomy" id="450799"/>
    <lineage>
        <taxon>Bacteria</taxon>
        <taxon>Bacillati</taxon>
        <taxon>Actinomycetota</taxon>
        <taxon>Actinomycetes</taxon>
        <taxon>Catenulisporales</taxon>
        <taxon>Catenulisporaceae</taxon>
        <taxon>Catenulispora</taxon>
    </lineage>
</organism>
<dbReference type="CDD" id="cd16841">
    <property type="entry name" value="RraA_family"/>
    <property type="match status" value="1"/>
</dbReference>
<feature type="domain" description="Fumarylacetoacetase-like C-terminal" evidence="3">
    <location>
        <begin position="11"/>
        <end position="212"/>
    </location>
</feature>
<dbReference type="Gene3D" id="3.90.850.10">
    <property type="entry name" value="Fumarylacetoacetase-like, C-terminal domain"/>
    <property type="match status" value="1"/>
</dbReference>
<sequence length="509" mass="54175">MPHPLGARPGKVIAVHLNYRSRAAERGRIPDQPSYFLKPASSLSGAGDPLVRPRGCELMSFEGEIALVIGERAHRVPPERAWSHVRWVTAANDAGVYDLRYADRGSNLRSKGSDGFTPIGPRLLEASAVDPAALRLRTWVNGHLVQDDTTDTLLFDFARLVADLSRTITLEPGDVILTGTPTGAGVVQPGDVVEVEVVAGASSTGRLANQVVEDDGPLAEYGAMPRLVASDRDDAYGVRSEPVLTERRKAALAGLATATLASQLRKRGLNGFFVDGVRPTRPELKMVGTARTLRYLPLREDLFQKYGGGMNAQKRAVESLLPGEVLVMDARREADAGTIGDILALRALKRGAAGVVTDGGLRDSVAVSALDLPVFHGGVHTAVLGRKHVPWDTDVPIACGNTLVQPGDVLVGDADGVLVLPPHLLDELIADSQEQEAQEAFITEQVAAGAGIAGLYPVGPDWRDAYERWRAARPTPSPEEPAAGSPAATGSAENRSESTSQTRALENRP</sequence>
<protein>
    <recommendedName>
        <fullName evidence="3">Fumarylacetoacetase-like C-terminal domain-containing protein</fullName>
    </recommendedName>
</protein>
<feature type="compositionally biased region" description="Low complexity" evidence="2">
    <location>
        <begin position="480"/>
        <end position="493"/>
    </location>
</feature>
<evidence type="ECO:0000313" key="4">
    <source>
        <dbReference type="EMBL" id="GAA2048655.1"/>
    </source>
</evidence>
<dbReference type="InterPro" id="IPR005493">
    <property type="entry name" value="RraA/RraA-like"/>
</dbReference>
<gene>
    <name evidence="4" type="ORF">GCM10009839_62940</name>
</gene>
<dbReference type="Pfam" id="PF03737">
    <property type="entry name" value="RraA-like"/>
    <property type="match status" value="1"/>
</dbReference>
<dbReference type="NCBIfam" id="NF006093">
    <property type="entry name" value="PRK08245.1"/>
    <property type="match status" value="1"/>
</dbReference>